<dbReference type="PIRSF" id="PIRSF033563">
    <property type="entry name" value="UCP033563"/>
    <property type="match status" value="1"/>
</dbReference>
<proteinExistence type="predicted"/>
<dbReference type="InterPro" id="IPR008323">
    <property type="entry name" value="UCP033563"/>
</dbReference>
<sequence length="416" mass="47558">MVKFKPFRVIRPPFELMKKVASLPYDVLDDQQARDAATNELSFVHIDRAEVDLPASIDPYDPQVYQQARTNLQKWLADGTLKQDEHASYYAYAMTLNGRRQLGIVGAASASDYENDRIKKHELTRAAKEADRIKHIDATNVNSSPILLTYRDQADIMNQVNDYCDQTEPDVSFTAFFGVKHEVWQLPVQFNQLEQLFAAQVPAFYIADGHHRAASTVKVAHKRRQEFPAEMPDAEFNYFLAIVFPASELQIWDYNRVLNVPIPDNFLAVLGANYQVQIMDQAVKPSHEGEISMYWSGQWFSLTPLKTMNETDPVERLDVSKLQHNILENIFGLHDLAHEKRINFVGGIEGLDQLKAMVDSGDYTVAFAMYPTTMNQLLDVADAHQLMPAKSTWFEPKLLSGLFIHSLEKLKKDERY</sequence>
<dbReference type="RefSeq" id="WP_044010165.1">
    <property type="nucleotide sequence ID" value="NZ_AWTT01000006.1"/>
</dbReference>
<comment type="caution">
    <text evidence="1">The sequence shown here is derived from an EMBL/GenBank/DDBJ whole genome shotgun (WGS) entry which is preliminary data.</text>
</comment>
<dbReference type="OrthoDB" id="9781616at2"/>
<dbReference type="PANTHER" id="PTHR36454:SF1">
    <property type="entry name" value="DUF1015 DOMAIN-CONTAINING PROTEIN"/>
    <property type="match status" value="1"/>
</dbReference>
<dbReference type="EMBL" id="AWTT01000006">
    <property type="protein sequence ID" value="KIS03986.1"/>
    <property type="molecule type" value="Genomic_DNA"/>
</dbReference>
<dbReference type="Proteomes" id="UP000032279">
    <property type="component" value="Unassembled WGS sequence"/>
</dbReference>
<protein>
    <recommendedName>
        <fullName evidence="3">DUF1015 domain-containing protein</fullName>
    </recommendedName>
</protein>
<dbReference type="Pfam" id="PF06245">
    <property type="entry name" value="DUF1015"/>
    <property type="match status" value="1"/>
</dbReference>
<reference evidence="1 2" key="1">
    <citation type="submission" date="2013-08" db="EMBL/GenBank/DDBJ databases">
        <title>Lactobacillus wasatchii sp. WDC04, a late gas producing bacteria isolated from aged chedder cheese.</title>
        <authorList>
            <person name="Oberg C.J."/>
            <person name="Culumber M."/>
            <person name="McMahon D.J."/>
            <person name="Broadbent J.R."/>
            <person name="Oberg T.S."/>
            <person name="Ortaki F."/>
        </authorList>
    </citation>
    <scope>NUCLEOTIDE SEQUENCE [LARGE SCALE GENOMIC DNA]</scope>
    <source>
        <strain evidence="1 2">WDC04</strain>
    </source>
</reference>
<name>A0A0D1ABA1_9LACO</name>
<evidence type="ECO:0000313" key="1">
    <source>
        <dbReference type="EMBL" id="KIS03986.1"/>
    </source>
</evidence>
<dbReference type="PATRIC" id="fig|1335616.4.peg.439"/>
<dbReference type="STRING" id="1335616.WDC_0438"/>
<dbReference type="PANTHER" id="PTHR36454">
    <property type="entry name" value="LMO2823 PROTEIN"/>
    <property type="match status" value="1"/>
</dbReference>
<gene>
    <name evidence="1" type="ORF">WDC_0438</name>
</gene>
<dbReference type="AlphaFoldDB" id="A0A0D1ABA1"/>
<accession>A0A0D1ABA1</accession>
<keyword evidence="2" id="KW-1185">Reference proteome</keyword>
<organism evidence="1 2">
    <name type="scientific">Paucilactobacillus wasatchensis</name>
    <dbReference type="NCBI Taxonomy" id="1335616"/>
    <lineage>
        <taxon>Bacteria</taxon>
        <taxon>Bacillati</taxon>
        <taxon>Bacillota</taxon>
        <taxon>Bacilli</taxon>
        <taxon>Lactobacillales</taxon>
        <taxon>Lactobacillaceae</taxon>
        <taxon>Paucilactobacillus</taxon>
    </lineage>
</organism>
<evidence type="ECO:0000313" key="2">
    <source>
        <dbReference type="Proteomes" id="UP000032279"/>
    </source>
</evidence>
<evidence type="ECO:0008006" key="3">
    <source>
        <dbReference type="Google" id="ProtNLM"/>
    </source>
</evidence>